<dbReference type="EMBL" id="JAACXV010000159">
    <property type="protein sequence ID" value="KAF7282723.1"/>
    <property type="molecule type" value="Genomic_DNA"/>
</dbReference>
<dbReference type="OrthoDB" id="534666at2759"/>
<evidence type="ECO:0000313" key="1">
    <source>
        <dbReference type="EMBL" id="KAF7282723.1"/>
    </source>
</evidence>
<proteinExistence type="predicted"/>
<comment type="caution">
    <text evidence="1">The sequence shown here is derived from an EMBL/GenBank/DDBJ whole genome shotgun (WGS) entry which is preliminary data.</text>
</comment>
<dbReference type="Proteomes" id="UP000625711">
    <property type="component" value="Unassembled WGS sequence"/>
</dbReference>
<keyword evidence="2" id="KW-1185">Reference proteome</keyword>
<reference evidence="1" key="1">
    <citation type="submission" date="2020-08" db="EMBL/GenBank/DDBJ databases">
        <title>Genome sequencing and assembly of the red palm weevil Rhynchophorus ferrugineus.</title>
        <authorList>
            <person name="Dias G.B."/>
            <person name="Bergman C.M."/>
            <person name="Manee M."/>
        </authorList>
    </citation>
    <scope>NUCLEOTIDE SEQUENCE</scope>
    <source>
        <strain evidence="1">AA-2017</strain>
        <tissue evidence="1">Whole larva</tissue>
    </source>
</reference>
<accession>A0A834IPQ3</accession>
<gene>
    <name evidence="1" type="ORF">GWI33_002116</name>
</gene>
<sequence length="87" mass="9772">MALARCGRLFTSTRKLYTSSKLNQGYIVLVPEIGEELPEKNPLHHSDGLPKFNQITIENCRAAIAKQTLDFEMGVQAIEKQLEQEGI</sequence>
<name>A0A834IPQ3_RHYFE</name>
<organism evidence="1 2">
    <name type="scientific">Rhynchophorus ferrugineus</name>
    <name type="common">Red palm weevil</name>
    <name type="synonym">Curculio ferrugineus</name>
    <dbReference type="NCBI Taxonomy" id="354439"/>
    <lineage>
        <taxon>Eukaryota</taxon>
        <taxon>Metazoa</taxon>
        <taxon>Ecdysozoa</taxon>
        <taxon>Arthropoda</taxon>
        <taxon>Hexapoda</taxon>
        <taxon>Insecta</taxon>
        <taxon>Pterygota</taxon>
        <taxon>Neoptera</taxon>
        <taxon>Endopterygota</taxon>
        <taxon>Coleoptera</taxon>
        <taxon>Polyphaga</taxon>
        <taxon>Cucujiformia</taxon>
        <taxon>Curculionidae</taxon>
        <taxon>Dryophthorinae</taxon>
        <taxon>Rhynchophorus</taxon>
    </lineage>
</organism>
<dbReference type="AlphaFoldDB" id="A0A834IPQ3"/>
<protein>
    <submittedName>
        <fullName evidence="1">Uncharacterized protein</fullName>
    </submittedName>
</protein>
<evidence type="ECO:0000313" key="2">
    <source>
        <dbReference type="Proteomes" id="UP000625711"/>
    </source>
</evidence>